<dbReference type="Pfam" id="PF13011">
    <property type="entry name" value="LZ_Tnp_IS481"/>
    <property type="match status" value="1"/>
</dbReference>
<comment type="caution">
    <text evidence="2">The sequence shown here is derived from an EMBL/GenBank/DDBJ whole genome shotgun (WGS) entry which is preliminary data.</text>
</comment>
<name>A0A4U0PE94_9NEIS</name>
<dbReference type="AlphaFoldDB" id="A0A4U0PE94"/>
<dbReference type="InterPro" id="IPR001584">
    <property type="entry name" value="Integrase_cat-core"/>
</dbReference>
<dbReference type="InterPro" id="IPR012337">
    <property type="entry name" value="RNaseH-like_sf"/>
</dbReference>
<dbReference type="Proteomes" id="UP000310016">
    <property type="component" value="Unassembled WGS sequence"/>
</dbReference>
<dbReference type="SUPFAM" id="SSF46689">
    <property type="entry name" value="Homeodomain-like"/>
    <property type="match status" value="1"/>
</dbReference>
<dbReference type="PROSITE" id="PS50994">
    <property type="entry name" value="INTEGRASE"/>
    <property type="match status" value="1"/>
</dbReference>
<dbReference type="InterPro" id="IPR009057">
    <property type="entry name" value="Homeodomain-like_sf"/>
</dbReference>
<proteinExistence type="predicted"/>
<dbReference type="PANTHER" id="PTHR35004:SF6">
    <property type="entry name" value="TRANSPOSASE"/>
    <property type="match status" value="1"/>
</dbReference>
<dbReference type="EMBL" id="SUMF01000080">
    <property type="protein sequence ID" value="TJZ61034.1"/>
    <property type="molecule type" value="Genomic_DNA"/>
</dbReference>
<feature type="domain" description="Integrase catalytic" evidence="1">
    <location>
        <begin position="126"/>
        <end position="305"/>
    </location>
</feature>
<dbReference type="Pfam" id="PF13683">
    <property type="entry name" value="rve_3"/>
    <property type="match status" value="1"/>
</dbReference>
<protein>
    <submittedName>
        <fullName evidence="2">IS481 family transposase</fullName>
    </submittedName>
</protein>
<evidence type="ECO:0000259" key="1">
    <source>
        <dbReference type="PROSITE" id="PS50994"/>
    </source>
</evidence>
<sequence>MNSHKNARLTFEGRKLLIERIARIGLMPAAKAAGISERTARKWLKRFTEHGLASLYDRSSRPQTTRTTCDSALCLRIEQLRRHRMPMRAIARVVGRSVSTVSRLLARLGLSSLRALEPAIPVVRYERQSPGELLHMDTKKLGRIAVTGHRASGDPRDHTRGAGWEFAHVAIDDHSRVGFVQVLADERKSSAVEFLKAAVTHYAALGVKIERLITDNGSAYRSGLFARTCQALGIKHSFTKPYRPQTNGKAERFIQTCLREWAYGRVWANSAERTAWLPAFLSYYNARRPHSALGQKPPASRLGGNNLLQLDT</sequence>
<dbReference type="InterPro" id="IPR047656">
    <property type="entry name" value="IS481-like_transpos"/>
</dbReference>
<dbReference type="InterPro" id="IPR024967">
    <property type="entry name" value="DNA-bd_IS481-type"/>
</dbReference>
<organism evidence="2 3">
    <name type="scientific">Chitiniphilus eburneus</name>
    <dbReference type="NCBI Taxonomy" id="2571148"/>
    <lineage>
        <taxon>Bacteria</taxon>
        <taxon>Pseudomonadati</taxon>
        <taxon>Pseudomonadota</taxon>
        <taxon>Betaproteobacteria</taxon>
        <taxon>Neisseriales</taxon>
        <taxon>Chitinibacteraceae</taxon>
        <taxon>Chitiniphilus</taxon>
    </lineage>
</organism>
<evidence type="ECO:0000313" key="3">
    <source>
        <dbReference type="Proteomes" id="UP000310016"/>
    </source>
</evidence>
<dbReference type="GO" id="GO:0003676">
    <property type="term" value="F:nucleic acid binding"/>
    <property type="evidence" value="ECO:0007669"/>
    <property type="project" value="InterPro"/>
</dbReference>
<gene>
    <name evidence="2" type="ORF">FAZ21_20030</name>
</gene>
<dbReference type="RefSeq" id="WP_136775194.1">
    <property type="nucleotide sequence ID" value="NZ_CP156074.1"/>
</dbReference>
<dbReference type="InterPro" id="IPR036397">
    <property type="entry name" value="RNaseH_sf"/>
</dbReference>
<dbReference type="OrthoDB" id="8581221at2"/>
<dbReference type="GO" id="GO:0015074">
    <property type="term" value="P:DNA integration"/>
    <property type="evidence" value="ECO:0007669"/>
    <property type="project" value="InterPro"/>
</dbReference>
<keyword evidence="3" id="KW-1185">Reference proteome</keyword>
<dbReference type="PANTHER" id="PTHR35004">
    <property type="entry name" value="TRANSPOSASE RV3428C-RELATED"/>
    <property type="match status" value="1"/>
</dbReference>
<reference evidence="2 3" key="1">
    <citation type="submission" date="2019-04" db="EMBL/GenBank/DDBJ databases">
        <title>Chitiniphilus eburnea sp. nov., a novel chitinolytic bacterium isolated from aquaculture sludge.</title>
        <authorList>
            <person name="Sheng M."/>
        </authorList>
    </citation>
    <scope>NUCLEOTIDE SEQUENCE [LARGE SCALE GENOMIC DNA]</scope>
    <source>
        <strain evidence="2 3">HX-2-15</strain>
    </source>
</reference>
<accession>A0A4U0PE94</accession>
<evidence type="ECO:0000313" key="2">
    <source>
        <dbReference type="EMBL" id="TJZ61034.1"/>
    </source>
</evidence>
<dbReference type="Gene3D" id="3.30.420.10">
    <property type="entry name" value="Ribonuclease H-like superfamily/Ribonuclease H"/>
    <property type="match status" value="1"/>
</dbReference>
<dbReference type="NCBIfam" id="NF033577">
    <property type="entry name" value="transpos_IS481"/>
    <property type="match status" value="1"/>
</dbReference>
<dbReference type="SUPFAM" id="SSF53098">
    <property type="entry name" value="Ribonuclease H-like"/>
    <property type="match status" value="1"/>
</dbReference>